<evidence type="ECO:0000313" key="6">
    <source>
        <dbReference type="Proteomes" id="UP000322245"/>
    </source>
</evidence>
<dbReference type="GO" id="GO:0000175">
    <property type="term" value="F:3'-5'-RNA exonuclease activity"/>
    <property type="evidence" value="ECO:0007669"/>
    <property type="project" value="TreeGrafter"/>
</dbReference>
<dbReference type="PANTHER" id="PTHR12121:SF45">
    <property type="entry name" value="NOCTURNIN"/>
    <property type="match status" value="1"/>
</dbReference>
<proteinExistence type="inferred from homology"/>
<evidence type="ECO:0000256" key="1">
    <source>
        <dbReference type="ARBA" id="ARBA00010774"/>
    </source>
</evidence>
<dbReference type="AlphaFoldDB" id="A0A5D3AWY2"/>
<sequence>MAPPYVPTPEQTALAEKRRAERAAKKAAIASGAVADPNKAKGEGQGQGQGEGEVEFLKRDWVDVGPGQVEGGGEGKKGVRILTWNLLAQTLVRRKLFPGSDCLKWGDRKALLLAEMAHHGSCDIICLQECDKLSEITTSLPKHAFVKGTGPHKSHGLVVLYNKEKFGAEWKELVHLDFEDLHPPLQSGREGEEGEEGEEKGDGEEDLGEMKRRKGGSRMTKNVGLIVGLKSKDESGRGIVVATTHLFWHPMYAYERTRQALLLIRAIRRFQRVHGLEGWPVVFAGDLNTQPSESTYSLLTSPHSPLPASYAAQVESSRIVHDNLKKMSFTAPRTLPVTTHADASIPPGTGSLPASGTSTPVPTKTDEEKDEDRQDKKDDSTANSRPPLVSDGIPTTEEMVGLFREVFPGGGCESAYGSTGWRVGRDVAGFGGRGGFGESKEGKGEGGGGDEPGYTCFTPLFKLTLDYLLLLPPLSPSSDPKARFSKVLLPPRAEELGEGLPRKGICASDHVAVGCEVVW</sequence>
<dbReference type="Proteomes" id="UP000322245">
    <property type="component" value="Unassembled WGS sequence"/>
</dbReference>
<feature type="compositionally biased region" description="Acidic residues" evidence="3">
    <location>
        <begin position="192"/>
        <end position="207"/>
    </location>
</feature>
<comment type="similarity">
    <text evidence="1">Belongs to the CCR4/nocturin family.</text>
</comment>
<evidence type="ECO:0000259" key="4">
    <source>
        <dbReference type="Pfam" id="PF03372"/>
    </source>
</evidence>
<feature type="compositionally biased region" description="Basic and acidic residues" evidence="3">
    <location>
        <begin position="15"/>
        <end position="24"/>
    </location>
</feature>
<evidence type="ECO:0000256" key="3">
    <source>
        <dbReference type="SAM" id="MobiDB-lite"/>
    </source>
</evidence>
<keyword evidence="6" id="KW-1185">Reference proteome</keyword>
<dbReference type="Gene3D" id="3.60.10.10">
    <property type="entry name" value="Endonuclease/exonuclease/phosphatase"/>
    <property type="match status" value="1"/>
</dbReference>
<reference evidence="5 6" key="1">
    <citation type="submission" date="2017-05" db="EMBL/GenBank/DDBJ databases">
        <title>The Genome Sequence of Tsuchiyaea wingfieldii DSM 27421.</title>
        <authorList>
            <person name="Cuomo C."/>
            <person name="Passer A."/>
            <person name="Billmyre B."/>
            <person name="Heitman J."/>
        </authorList>
    </citation>
    <scope>NUCLEOTIDE SEQUENCE [LARGE SCALE GENOMIC DNA]</scope>
    <source>
        <strain evidence="5 6">DSM 27421</strain>
    </source>
</reference>
<feature type="compositionally biased region" description="Low complexity" evidence="3">
    <location>
        <begin position="26"/>
        <end position="35"/>
    </location>
</feature>
<feature type="region of interest" description="Disordered" evidence="3">
    <location>
        <begin position="1"/>
        <end position="52"/>
    </location>
</feature>
<name>A0A5D3AWY2_9TREE</name>
<comment type="caution">
    <text evidence="5">The sequence shown here is derived from an EMBL/GenBank/DDBJ whole genome shotgun (WGS) entry which is preliminary data.</text>
</comment>
<dbReference type="PANTHER" id="PTHR12121">
    <property type="entry name" value="CARBON CATABOLITE REPRESSOR PROTEIN 4"/>
    <property type="match status" value="1"/>
</dbReference>
<feature type="region of interest" description="Disordered" evidence="3">
    <location>
        <begin position="182"/>
        <end position="216"/>
    </location>
</feature>
<dbReference type="InterPro" id="IPR050410">
    <property type="entry name" value="CCR4/nocturin_mRNA_transcr"/>
</dbReference>
<evidence type="ECO:0000256" key="2">
    <source>
        <dbReference type="ARBA" id="ARBA00022801"/>
    </source>
</evidence>
<evidence type="ECO:0000313" key="5">
    <source>
        <dbReference type="EMBL" id="TYJ55014.1"/>
    </source>
</evidence>
<dbReference type="GO" id="GO:0006139">
    <property type="term" value="P:nucleobase-containing compound metabolic process"/>
    <property type="evidence" value="ECO:0007669"/>
    <property type="project" value="UniProtKB-ARBA"/>
</dbReference>
<dbReference type="Pfam" id="PF03372">
    <property type="entry name" value="Exo_endo_phos"/>
    <property type="match status" value="1"/>
</dbReference>
<dbReference type="InterPro" id="IPR005135">
    <property type="entry name" value="Endo/exonuclease/phosphatase"/>
</dbReference>
<gene>
    <name evidence="5" type="ORF">B9479_004325</name>
</gene>
<protein>
    <recommendedName>
        <fullName evidence="4">Endonuclease/exonuclease/phosphatase domain-containing protein</fullName>
    </recommendedName>
</protein>
<accession>A0A5D3AWY2</accession>
<keyword evidence="2" id="KW-0378">Hydrolase</keyword>
<feature type="domain" description="Endonuclease/exonuclease/phosphatase" evidence="4">
    <location>
        <begin position="82"/>
        <end position="302"/>
    </location>
</feature>
<dbReference type="InterPro" id="IPR036691">
    <property type="entry name" value="Endo/exonu/phosph_ase_sf"/>
</dbReference>
<feature type="compositionally biased region" description="Polar residues" evidence="3">
    <location>
        <begin position="352"/>
        <end position="362"/>
    </location>
</feature>
<dbReference type="SUPFAM" id="SSF56219">
    <property type="entry name" value="DNase I-like"/>
    <property type="match status" value="1"/>
</dbReference>
<feature type="compositionally biased region" description="Basic and acidic residues" evidence="3">
    <location>
        <begin position="364"/>
        <end position="380"/>
    </location>
</feature>
<feature type="region of interest" description="Disordered" evidence="3">
    <location>
        <begin position="338"/>
        <end position="395"/>
    </location>
</feature>
<organism evidence="5 6">
    <name type="scientific">Cryptococcus floricola</name>
    <dbReference type="NCBI Taxonomy" id="2591691"/>
    <lineage>
        <taxon>Eukaryota</taxon>
        <taxon>Fungi</taxon>
        <taxon>Dikarya</taxon>
        <taxon>Basidiomycota</taxon>
        <taxon>Agaricomycotina</taxon>
        <taxon>Tremellomycetes</taxon>
        <taxon>Tremellales</taxon>
        <taxon>Cryptococcaceae</taxon>
        <taxon>Cryptococcus</taxon>
    </lineage>
</organism>
<dbReference type="EMBL" id="NIDF01000048">
    <property type="protein sequence ID" value="TYJ55014.1"/>
    <property type="molecule type" value="Genomic_DNA"/>
</dbReference>